<evidence type="ECO:0000256" key="1">
    <source>
        <dbReference type="SAM" id="MobiDB-lite"/>
    </source>
</evidence>
<feature type="region of interest" description="Disordered" evidence="1">
    <location>
        <begin position="1"/>
        <end position="22"/>
    </location>
</feature>
<feature type="region of interest" description="Disordered" evidence="1">
    <location>
        <begin position="78"/>
        <end position="99"/>
    </location>
</feature>
<reference evidence="2" key="1">
    <citation type="journal article" date="2023" name="bioRxiv">
        <title>Scaffold-level genome assemblies of two parasitoid biocontrol wasps reveal the parthenogenesis mechanism and an associated novel virus.</title>
        <authorList>
            <person name="Inwood S."/>
            <person name="Skelly J."/>
            <person name="Guhlin J."/>
            <person name="Harrop T."/>
            <person name="Goldson S."/>
            <person name="Dearden P."/>
        </authorList>
    </citation>
    <scope>NUCLEOTIDE SEQUENCE</scope>
    <source>
        <strain evidence="2">Lincoln</strain>
        <tissue evidence="2">Whole body</tissue>
    </source>
</reference>
<accession>A0AA39F555</accession>
<evidence type="ECO:0000313" key="3">
    <source>
        <dbReference type="Proteomes" id="UP001168972"/>
    </source>
</evidence>
<dbReference type="AlphaFoldDB" id="A0AA39F555"/>
<gene>
    <name evidence="2" type="ORF">PV327_006803</name>
</gene>
<reference evidence="2" key="2">
    <citation type="submission" date="2023-03" db="EMBL/GenBank/DDBJ databases">
        <authorList>
            <person name="Inwood S.N."/>
            <person name="Skelly J.G."/>
            <person name="Guhlin J."/>
            <person name="Harrop T.W.R."/>
            <person name="Goldson S.G."/>
            <person name="Dearden P.K."/>
        </authorList>
    </citation>
    <scope>NUCLEOTIDE SEQUENCE</scope>
    <source>
        <strain evidence="2">Lincoln</strain>
        <tissue evidence="2">Whole body</tissue>
    </source>
</reference>
<name>A0AA39F555_MICHY</name>
<keyword evidence="3" id="KW-1185">Reference proteome</keyword>
<dbReference type="EMBL" id="JAQQBR010001833">
    <property type="protein sequence ID" value="KAK0163093.1"/>
    <property type="molecule type" value="Genomic_DNA"/>
</dbReference>
<organism evidence="2 3">
    <name type="scientific">Microctonus hyperodae</name>
    <name type="common">Parasitoid wasp</name>
    <dbReference type="NCBI Taxonomy" id="165561"/>
    <lineage>
        <taxon>Eukaryota</taxon>
        <taxon>Metazoa</taxon>
        <taxon>Ecdysozoa</taxon>
        <taxon>Arthropoda</taxon>
        <taxon>Hexapoda</taxon>
        <taxon>Insecta</taxon>
        <taxon>Pterygota</taxon>
        <taxon>Neoptera</taxon>
        <taxon>Endopterygota</taxon>
        <taxon>Hymenoptera</taxon>
        <taxon>Apocrita</taxon>
        <taxon>Ichneumonoidea</taxon>
        <taxon>Braconidae</taxon>
        <taxon>Euphorinae</taxon>
        <taxon>Microctonus</taxon>
    </lineage>
</organism>
<proteinExistence type="predicted"/>
<evidence type="ECO:0000313" key="2">
    <source>
        <dbReference type="EMBL" id="KAK0163093.1"/>
    </source>
</evidence>
<dbReference type="Proteomes" id="UP001168972">
    <property type="component" value="Unassembled WGS sequence"/>
</dbReference>
<protein>
    <submittedName>
        <fullName evidence="2">Uncharacterized protein</fullName>
    </submittedName>
</protein>
<comment type="caution">
    <text evidence="2">The sequence shown here is derived from an EMBL/GenBank/DDBJ whole genome shotgun (WGS) entry which is preliminary data.</text>
</comment>
<feature type="compositionally biased region" description="Polar residues" evidence="1">
    <location>
        <begin position="9"/>
        <end position="22"/>
    </location>
</feature>
<feature type="compositionally biased region" description="Basic and acidic residues" evidence="1">
    <location>
        <begin position="78"/>
        <end position="93"/>
    </location>
</feature>
<sequence>MRTVGNAVETKTTVQPAGSTTGVSLRSSIVDECVVVEECSVAAHVGPRSIHAGGVYPVGRLEFSTDSNNNHDHYRSLEATDHLNNHQTDDHSWSKFGKY</sequence>